<accession>A0A452GNT6</accession>
<dbReference type="FunFam" id="3.10.450.10:FF:000007">
    <property type="entry name" value="latexin"/>
    <property type="match status" value="1"/>
</dbReference>
<dbReference type="InterPro" id="IPR049897">
    <property type="entry name" value="CYSTATIN_LXN"/>
</dbReference>
<dbReference type="PROSITE" id="PS52033">
    <property type="entry name" value="CYSTATIN_LXN"/>
    <property type="match status" value="2"/>
</dbReference>
<dbReference type="Pfam" id="PF06907">
    <property type="entry name" value="LXN"/>
    <property type="match status" value="1"/>
</dbReference>
<evidence type="ECO:0000256" key="1">
    <source>
        <dbReference type="ARBA" id="ARBA00010083"/>
    </source>
</evidence>
<dbReference type="PANTHER" id="PTHR28591">
    <property type="entry name" value="LATEXIN"/>
    <property type="match status" value="1"/>
</dbReference>
<dbReference type="SUPFAM" id="SSF58069">
    <property type="entry name" value="Virus ectodomain"/>
    <property type="match status" value="1"/>
</dbReference>
<evidence type="ECO:0000259" key="6">
    <source>
        <dbReference type="PROSITE" id="PS52033"/>
    </source>
</evidence>
<comment type="similarity">
    <text evidence="1 4">Belongs to the protease inhibitor I47 (latexin) family.</text>
</comment>
<evidence type="ECO:0000313" key="8">
    <source>
        <dbReference type="Proteomes" id="UP000291020"/>
    </source>
</evidence>
<keyword evidence="8" id="KW-1185">Reference proteome</keyword>
<dbReference type="Ensembl" id="ENSGAGT00000003920.1">
    <property type="protein sequence ID" value="ENSGAGP00000003399.1"/>
    <property type="gene ID" value="ENSGAGG00000002750.1"/>
</dbReference>
<evidence type="ECO:0000313" key="7">
    <source>
        <dbReference type="Ensembl" id="ENSGAGP00000003399.1"/>
    </source>
</evidence>
<feature type="domain" description="Cystatin LXN-type" evidence="6">
    <location>
        <begin position="1"/>
        <end position="97"/>
    </location>
</feature>
<dbReference type="GO" id="GO:0005615">
    <property type="term" value="C:extracellular space"/>
    <property type="evidence" value="ECO:0007669"/>
    <property type="project" value="TreeGrafter"/>
</dbReference>
<sequence>MEIPPSHYPATRAAVVAVNYINYQHGSPSKIFMLQEVTKASREDIPDVGHKYHLKFSLEDILHKDNAINCTAEILYLLSNQRTAPQVHFTVEGEFGKNTDEADNKFYNRIKSLQEPLVAQNIPDNYGNTSPEMEPISHLARVACGYIIWQNSTENTLYNLIQIRDVRQVKRNDDYLEFDYTVLLHDIVSQVILPFLTTSLPTEPLGEGGLQTWFAAYWVQEVSGNQSLSALNPEDCLVCSTQFSPKYPLPFQFVPIVNNFSSFILSYVNCSSPYVQWAASSVWNNCSSQFNSYVFPVLNASGRSDHSFPLIDSIRVPASHCWVFVGNSLTPAPTWVSTYSNCSLWSFSYANTSLTKPTLTYTYPSPLNCSYRLHYNILFGTFYTSITHMYLFHAQHMHHAEAACINRASSFFSMDNNRWSHTTISSLRPGHFWICGNVAFAVLPPNPRGICTIGTLYLQGGGIYTLPSSHRHRRSTRSFWTRLQTAASSLASSVVSFNPVGYMMLRDQVLFQSLAIEMLANTTAKGLSLVNQQLNSLVQYSIQNRLMIQYLLQSPSFCTKFAEVYPEFADKCCVSLPSISPNLSSIVKDLQTLSSTVKESRESFQFWSWLDWFGLAPYKSYFQSLFVSLLVGLGLLCLGCAFIKACIHKFVASAYIASTPEVHPLVGGNEESHSEV</sequence>
<keyword evidence="5" id="KW-1133">Transmembrane helix</keyword>
<protein>
    <recommendedName>
        <fullName evidence="6">Cystatin LXN-type domain-containing protein</fullName>
    </recommendedName>
</protein>
<keyword evidence="5" id="KW-0472">Membrane</keyword>
<dbReference type="SUPFAM" id="SSF54403">
    <property type="entry name" value="Cystatin/monellin"/>
    <property type="match status" value="2"/>
</dbReference>
<keyword evidence="3" id="KW-0677">Repeat</keyword>
<dbReference type="Gene3D" id="3.10.450.10">
    <property type="match status" value="2"/>
</dbReference>
<evidence type="ECO:0000256" key="3">
    <source>
        <dbReference type="ARBA" id="ARBA00022737"/>
    </source>
</evidence>
<reference evidence="7" key="3">
    <citation type="submission" date="2025-09" db="UniProtKB">
        <authorList>
            <consortium name="Ensembl"/>
        </authorList>
    </citation>
    <scope>IDENTIFICATION</scope>
</reference>
<keyword evidence="2 4" id="KW-0646">Protease inhibitor</keyword>
<evidence type="ECO:0000256" key="4">
    <source>
        <dbReference type="PROSITE-ProRule" id="PRU01377"/>
    </source>
</evidence>
<dbReference type="GO" id="GO:0008191">
    <property type="term" value="F:metalloendopeptidase inhibitor activity"/>
    <property type="evidence" value="ECO:0007669"/>
    <property type="project" value="UniProtKB-UniRule"/>
</dbReference>
<dbReference type="InterPro" id="IPR046350">
    <property type="entry name" value="Cystatin_sf"/>
</dbReference>
<dbReference type="PANTHER" id="PTHR28591:SF1">
    <property type="entry name" value="LATEXIN"/>
    <property type="match status" value="1"/>
</dbReference>
<name>A0A452GNT6_9SAUR</name>
<dbReference type="Proteomes" id="UP000291020">
    <property type="component" value="Unassembled WGS sequence"/>
</dbReference>
<feature type="domain" description="Cystatin LXN-type" evidence="6">
    <location>
        <begin position="118"/>
        <end position="230"/>
    </location>
</feature>
<evidence type="ECO:0000256" key="2">
    <source>
        <dbReference type="ARBA" id="ARBA00022690"/>
    </source>
</evidence>
<dbReference type="Gene3D" id="1.10.287.210">
    <property type="match status" value="1"/>
</dbReference>
<reference evidence="8" key="1">
    <citation type="journal article" date="2017" name="PLoS ONE">
        <title>The Agassiz's desert tortoise genome provides a resource for the conservation of a threatened species.</title>
        <authorList>
            <person name="Tollis M."/>
            <person name="DeNardo D.F."/>
            <person name="Cornelius J.A."/>
            <person name="Dolby G.A."/>
            <person name="Edwards T."/>
            <person name="Henen B.T."/>
            <person name="Karl A.E."/>
            <person name="Murphy R.W."/>
            <person name="Kusumi K."/>
        </authorList>
    </citation>
    <scope>NUCLEOTIDE SEQUENCE [LARGE SCALE GENOMIC DNA]</scope>
</reference>
<keyword evidence="5" id="KW-0812">Transmembrane</keyword>
<dbReference type="AlphaFoldDB" id="A0A452GNT6"/>
<dbReference type="STRING" id="38772.ENSGAGP00000003399"/>
<organism evidence="7 8">
    <name type="scientific">Gopherus agassizii</name>
    <name type="common">Agassiz's desert tortoise</name>
    <dbReference type="NCBI Taxonomy" id="38772"/>
    <lineage>
        <taxon>Eukaryota</taxon>
        <taxon>Metazoa</taxon>
        <taxon>Chordata</taxon>
        <taxon>Craniata</taxon>
        <taxon>Vertebrata</taxon>
        <taxon>Euteleostomi</taxon>
        <taxon>Archelosauria</taxon>
        <taxon>Testudinata</taxon>
        <taxon>Testudines</taxon>
        <taxon>Cryptodira</taxon>
        <taxon>Durocryptodira</taxon>
        <taxon>Testudinoidea</taxon>
        <taxon>Testudinidae</taxon>
        <taxon>Gopherus</taxon>
    </lineage>
</organism>
<evidence type="ECO:0000256" key="5">
    <source>
        <dbReference type="SAM" id="Phobius"/>
    </source>
</evidence>
<reference evidence="7" key="2">
    <citation type="submission" date="2025-08" db="UniProtKB">
        <authorList>
            <consortium name="Ensembl"/>
        </authorList>
    </citation>
    <scope>IDENTIFICATION</scope>
</reference>
<feature type="transmembrane region" description="Helical" evidence="5">
    <location>
        <begin position="621"/>
        <end position="643"/>
    </location>
</feature>
<proteinExistence type="inferred from homology"/>
<dbReference type="InterPro" id="IPR009684">
    <property type="entry name" value="Latexin"/>
</dbReference>